<proteinExistence type="predicted"/>
<evidence type="ECO:0000256" key="1">
    <source>
        <dbReference type="SAM" id="MobiDB-lite"/>
    </source>
</evidence>
<comment type="caution">
    <text evidence="3">The sequence shown here is derived from an EMBL/GenBank/DDBJ whole genome shotgun (WGS) entry which is preliminary data.</text>
</comment>
<name>R6TX60_9BACT</name>
<evidence type="ECO:0000313" key="3">
    <source>
        <dbReference type="EMBL" id="CDC76790.1"/>
    </source>
</evidence>
<feature type="compositionally biased region" description="Low complexity" evidence="1">
    <location>
        <begin position="136"/>
        <end position="153"/>
    </location>
</feature>
<accession>R6TX60</accession>
<keyword evidence="2" id="KW-0812">Transmembrane</keyword>
<feature type="region of interest" description="Disordered" evidence="1">
    <location>
        <begin position="133"/>
        <end position="159"/>
    </location>
</feature>
<dbReference type="Proteomes" id="UP000017938">
    <property type="component" value="Unassembled WGS sequence"/>
</dbReference>
<evidence type="ECO:0000313" key="4">
    <source>
        <dbReference type="Proteomes" id="UP000017938"/>
    </source>
</evidence>
<reference evidence="3" key="1">
    <citation type="submission" date="2012-11" db="EMBL/GenBank/DDBJ databases">
        <title>Dependencies among metagenomic species, viruses, plasmids and units of genetic variation.</title>
        <authorList>
            <person name="Nielsen H.B."/>
            <person name="Almeida M."/>
            <person name="Juncker A.S."/>
            <person name="Rasmussen S."/>
            <person name="Li J."/>
            <person name="Sunagawa S."/>
            <person name="Plichta D."/>
            <person name="Gautier L."/>
            <person name="Le Chatelier E."/>
            <person name="Peletier E."/>
            <person name="Bonde I."/>
            <person name="Nielsen T."/>
            <person name="Manichanh C."/>
            <person name="Arumugam M."/>
            <person name="Batto J."/>
            <person name="Santos M.B.Q.D."/>
            <person name="Blom N."/>
            <person name="Borruel N."/>
            <person name="Burgdorf K.S."/>
            <person name="Boumezbeur F."/>
            <person name="Casellas F."/>
            <person name="Dore J."/>
            <person name="Guarner F."/>
            <person name="Hansen T."/>
            <person name="Hildebrand F."/>
            <person name="Kaas R.S."/>
            <person name="Kennedy S."/>
            <person name="Kristiansen K."/>
            <person name="Kultima J.R."/>
            <person name="Leonard P."/>
            <person name="Levenez F."/>
            <person name="Lund O."/>
            <person name="Moumen B."/>
            <person name="Le Paslier D."/>
            <person name="Pons N."/>
            <person name="Pedersen O."/>
            <person name="Prifti E."/>
            <person name="Qin J."/>
            <person name="Raes J."/>
            <person name="Tap J."/>
            <person name="Tims S."/>
            <person name="Ussery D.W."/>
            <person name="Yamada T."/>
            <person name="MetaHit consortium"/>
            <person name="Renault P."/>
            <person name="Sicheritz-Ponten T."/>
            <person name="Bork P."/>
            <person name="Wang J."/>
            <person name="Brunak S."/>
            <person name="Ehrlich S.D."/>
        </authorList>
    </citation>
    <scope>NUCLEOTIDE SEQUENCE [LARGE SCALE GENOMIC DNA]</scope>
</reference>
<dbReference type="AlphaFoldDB" id="R6TX60"/>
<keyword evidence="2" id="KW-1133">Transmembrane helix</keyword>
<gene>
    <name evidence="3" type="ORF">BN580_02239</name>
</gene>
<dbReference type="InterPro" id="IPR001087">
    <property type="entry name" value="GDSL"/>
</dbReference>
<feature type="transmembrane region" description="Helical" evidence="2">
    <location>
        <begin position="162"/>
        <end position="183"/>
    </location>
</feature>
<dbReference type="GO" id="GO:0016788">
    <property type="term" value="F:hydrolase activity, acting on ester bonds"/>
    <property type="evidence" value="ECO:0007669"/>
    <property type="project" value="InterPro"/>
</dbReference>
<dbReference type="EMBL" id="CBFW010000398">
    <property type="protein sequence ID" value="CDC76790.1"/>
    <property type="molecule type" value="Genomic_DNA"/>
</dbReference>
<evidence type="ECO:0000256" key="2">
    <source>
        <dbReference type="SAM" id="Phobius"/>
    </source>
</evidence>
<dbReference type="Gene3D" id="3.40.50.1110">
    <property type="entry name" value="SGNH hydrolase"/>
    <property type="match status" value="1"/>
</dbReference>
<dbReference type="SUPFAM" id="SSF52266">
    <property type="entry name" value="SGNH hydrolase"/>
    <property type="match status" value="1"/>
</dbReference>
<sequence length="188" mass="19914">MMLGTNDIGLSFESGDLSMIDRISENWELLAKTVLKALPDGGMLIAGAVPPIRNGEIFNAWAKKLNSNLIKLSKSLDSDRKEVVFADINTAVNENGLADSFCSDGGHFNEAGYTAVGNAFYKAFASSATYDRMTASGTPESSENSTENDTSETTEPKKNGSALRIALGAVGAAAVIGIVISCVRKKKR</sequence>
<dbReference type="Pfam" id="PF00657">
    <property type="entry name" value="Lipase_GDSL"/>
    <property type="match status" value="1"/>
</dbReference>
<organism evidence="3 4">
    <name type="scientific">Candidatus Colimorpha enterica</name>
    <dbReference type="NCBI Taxonomy" id="3083063"/>
    <lineage>
        <taxon>Bacteria</taxon>
        <taxon>Pseudomonadati</taxon>
        <taxon>Bacteroidota</taxon>
        <taxon>Bacteroidia</taxon>
        <taxon>Bacteroidales</taxon>
        <taxon>Candidatus Colimorpha</taxon>
    </lineage>
</organism>
<dbReference type="InterPro" id="IPR036514">
    <property type="entry name" value="SGNH_hydro_sf"/>
</dbReference>
<keyword evidence="2" id="KW-0472">Membrane</keyword>
<protein>
    <submittedName>
        <fullName evidence="3">GDSL-like protein</fullName>
    </submittedName>
</protein>